<keyword evidence="2" id="KW-0472">Membrane</keyword>
<evidence type="ECO:0000256" key="1">
    <source>
        <dbReference type="SAM" id="MobiDB-lite"/>
    </source>
</evidence>
<proteinExistence type="predicted"/>
<dbReference type="AlphaFoldDB" id="A0A9N8DS17"/>
<sequence length="86" mass="9374">MLSAGRTSGSKVVAIAVAGTIGMVGIGSVYLPFMADRDQMRGMDEDGGMDKKSKRQLEQYLKGQQQQQQQQAETKSAGSMWSNMKK</sequence>
<feature type="compositionally biased region" description="Polar residues" evidence="1">
    <location>
        <begin position="72"/>
        <end position="86"/>
    </location>
</feature>
<keyword evidence="2" id="KW-0812">Transmembrane</keyword>
<comment type="caution">
    <text evidence="3">The sequence shown here is derived from an EMBL/GenBank/DDBJ whole genome shotgun (WGS) entry which is preliminary data.</text>
</comment>
<dbReference type="OrthoDB" id="48360at2759"/>
<gene>
    <name evidence="3" type="ORF">SEMRO_300_G111620.1</name>
</gene>
<protein>
    <submittedName>
        <fullName evidence="3">Uncharacterized protein</fullName>
    </submittedName>
</protein>
<name>A0A9N8DS17_9STRA</name>
<evidence type="ECO:0000256" key="2">
    <source>
        <dbReference type="SAM" id="Phobius"/>
    </source>
</evidence>
<evidence type="ECO:0000313" key="3">
    <source>
        <dbReference type="EMBL" id="CAB9507285.1"/>
    </source>
</evidence>
<keyword evidence="2" id="KW-1133">Transmembrane helix</keyword>
<reference evidence="3" key="1">
    <citation type="submission" date="2020-06" db="EMBL/GenBank/DDBJ databases">
        <authorList>
            <consortium name="Plant Systems Biology data submission"/>
        </authorList>
    </citation>
    <scope>NUCLEOTIDE SEQUENCE</scope>
    <source>
        <strain evidence="3">D6</strain>
    </source>
</reference>
<evidence type="ECO:0000313" key="4">
    <source>
        <dbReference type="Proteomes" id="UP001153069"/>
    </source>
</evidence>
<dbReference type="EMBL" id="CAICTM010000299">
    <property type="protein sequence ID" value="CAB9507285.1"/>
    <property type="molecule type" value="Genomic_DNA"/>
</dbReference>
<feature type="region of interest" description="Disordered" evidence="1">
    <location>
        <begin position="40"/>
        <end position="86"/>
    </location>
</feature>
<accession>A0A9N8DS17</accession>
<organism evidence="3 4">
    <name type="scientific">Seminavis robusta</name>
    <dbReference type="NCBI Taxonomy" id="568900"/>
    <lineage>
        <taxon>Eukaryota</taxon>
        <taxon>Sar</taxon>
        <taxon>Stramenopiles</taxon>
        <taxon>Ochrophyta</taxon>
        <taxon>Bacillariophyta</taxon>
        <taxon>Bacillariophyceae</taxon>
        <taxon>Bacillariophycidae</taxon>
        <taxon>Naviculales</taxon>
        <taxon>Naviculaceae</taxon>
        <taxon>Seminavis</taxon>
    </lineage>
</organism>
<feature type="transmembrane region" description="Helical" evidence="2">
    <location>
        <begin position="12"/>
        <end position="33"/>
    </location>
</feature>
<keyword evidence="4" id="KW-1185">Reference proteome</keyword>
<feature type="compositionally biased region" description="Basic and acidic residues" evidence="1">
    <location>
        <begin position="40"/>
        <end position="57"/>
    </location>
</feature>
<dbReference type="Proteomes" id="UP001153069">
    <property type="component" value="Unassembled WGS sequence"/>
</dbReference>